<reference evidence="2 3" key="1">
    <citation type="submission" date="2023-10" db="EMBL/GenBank/DDBJ databases">
        <authorList>
            <person name="Maclean D."/>
            <person name="Macfadyen A."/>
        </authorList>
    </citation>
    <scope>NUCLEOTIDE SEQUENCE [LARGE SCALE GENOMIC DNA]</scope>
</reference>
<dbReference type="PANTHER" id="PTHR33415">
    <property type="entry name" value="PROTEIN EMBRYO DEFECTIVE 514"/>
    <property type="match status" value="1"/>
</dbReference>
<feature type="compositionally biased region" description="Basic residues" evidence="1">
    <location>
        <begin position="217"/>
        <end position="230"/>
    </location>
</feature>
<dbReference type="PANTHER" id="PTHR33415:SF12">
    <property type="entry name" value="PROTEIN EMBRYO DEFECTIVE 514"/>
    <property type="match status" value="1"/>
</dbReference>
<feature type="compositionally biased region" description="Basic residues" evidence="1">
    <location>
        <begin position="242"/>
        <end position="254"/>
    </location>
</feature>
<dbReference type="Pfam" id="PF11523">
    <property type="entry name" value="DUF3223"/>
    <property type="match status" value="1"/>
</dbReference>
<sequence length="254" mass="27566">MTEAGNKRSRDDAEGTSVQAEQEDASKKQKQEADAAGEQADEARRLTEHDEQQQPEQMEDIDAGDAAAGASTEGAAAEAGPLQGGDAEADDSKEDDKGKDEPHKIGYRTFPNGNAAHKYYRMLLKELTPNQDLNEYEHHMVLELLKQGHPEADRKMGDSLRAIQVRSHAQENSVCFHLMRSDGAVEDFSTNKCIATLFPAWSASHAAKAEAGSTPKRGGRGRGRGSHSGRGRGGGHWGGRGMRGRRGRGQRGRH</sequence>
<feature type="compositionally biased region" description="Basic and acidic residues" evidence="1">
    <location>
        <begin position="24"/>
        <end position="33"/>
    </location>
</feature>
<dbReference type="Proteomes" id="UP001314263">
    <property type="component" value="Unassembled WGS sequence"/>
</dbReference>
<proteinExistence type="predicted"/>
<comment type="caution">
    <text evidence="2">The sequence shown here is derived from an EMBL/GenBank/DDBJ whole genome shotgun (WGS) entry which is preliminary data.</text>
</comment>
<name>A0AAV1I6U2_9CHLO</name>
<dbReference type="EMBL" id="CAUYUE010000006">
    <property type="protein sequence ID" value="CAK0780952.1"/>
    <property type="molecule type" value="Genomic_DNA"/>
</dbReference>
<feature type="region of interest" description="Disordered" evidence="1">
    <location>
        <begin position="208"/>
        <end position="254"/>
    </location>
</feature>
<feature type="compositionally biased region" description="Basic and acidic residues" evidence="1">
    <location>
        <begin position="94"/>
        <end position="104"/>
    </location>
</feature>
<feature type="compositionally biased region" description="Low complexity" evidence="1">
    <location>
        <begin position="64"/>
        <end position="86"/>
    </location>
</feature>
<feature type="compositionally biased region" description="Basic and acidic residues" evidence="1">
    <location>
        <begin position="41"/>
        <end position="52"/>
    </location>
</feature>
<dbReference type="AlphaFoldDB" id="A0AAV1I6U2"/>
<feature type="region of interest" description="Disordered" evidence="1">
    <location>
        <begin position="1"/>
        <end position="110"/>
    </location>
</feature>
<organism evidence="2 3">
    <name type="scientific">Coccomyxa viridis</name>
    <dbReference type="NCBI Taxonomy" id="1274662"/>
    <lineage>
        <taxon>Eukaryota</taxon>
        <taxon>Viridiplantae</taxon>
        <taxon>Chlorophyta</taxon>
        <taxon>core chlorophytes</taxon>
        <taxon>Trebouxiophyceae</taxon>
        <taxon>Trebouxiophyceae incertae sedis</taxon>
        <taxon>Coccomyxaceae</taxon>
        <taxon>Coccomyxa</taxon>
    </lineage>
</organism>
<gene>
    <name evidence="2" type="ORF">CVIRNUC_005233</name>
</gene>
<evidence type="ECO:0000256" key="1">
    <source>
        <dbReference type="SAM" id="MobiDB-lite"/>
    </source>
</evidence>
<dbReference type="InterPro" id="IPR044673">
    <property type="entry name" value="DCL-like"/>
</dbReference>
<accession>A0AAV1I6U2</accession>
<feature type="compositionally biased region" description="Gly residues" evidence="1">
    <location>
        <begin position="231"/>
        <end position="241"/>
    </location>
</feature>
<keyword evidence="3" id="KW-1185">Reference proteome</keyword>
<evidence type="ECO:0000313" key="2">
    <source>
        <dbReference type="EMBL" id="CAK0780952.1"/>
    </source>
</evidence>
<protein>
    <submittedName>
        <fullName evidence="2">Uncharacterized protein</fullName>
    </submittedName>
</protein>
<dbReference type="Gene3D" id="3.10.450.40">
    <property type="match status" value="1"/>
</dbReference>
<evidence type="ECO:0000313" key="3">
    <source>
        <dbReference type="Proteomes" id="UP001314263"/>
    </source>
</evidence>
<feature type="compositionally biased region" description="Basic and acidic residues" evidence="1">
    <location>
        <begin position="1"/>
        <end position="13"/>
    </location>
</feature>